<keyword evidence="2" id="KW-1185">Reference proteome</keyword>
<reference evidence="1 2" key="1">
    <citation type="submission" date="2016-07" db="EMBL/GenBank/DDBJ databases">
        <title>Pervasive Adenine N6-methylation of Active Genes in Fungi.</title>
        <authorList>
            <consortium name="DOE Joint Genome Institute"/>
            <person name="Mondo S.J."/>
            <person name="Dannebaum R.O."/>
            <person name="Kuo R.C."/>
            <person name="Labutti K."/>
            <person name="Haridas S."/>
            <person name="Kuo A."/>
            <person name="Salamov A."/>
            <person name="Ahrendt S.R."/>
            <person name="Lipzen A."/>
            <person name="Sullivan W."/>
            <person name="Andreopoulos W.B."/>
            <person name="Clum A."/>
            <person name="Lindquist E."/>
            <person name="Daum C."/>
            <person name="Ramamoorthy G.K."/>
            <person name="Gryganskyi A."/>
            <person name="Culley D."/>
            <person name="Magnuson J.K."/>
            <person name="James T.Y."/>
            <person name="O'Malley M.A."/>
            <person name="Stajich J.E."/>
            <person name="Spatafora J.W."/>
            <person name="Visel A."/>
            <person name="Grigoriev I.V."/>
        </authorList>
    </citation>
    <scope>NUCLEOTIDE SEQUENCE [LARGE SCALE GENOMIC DNA]</scope>
    <source>
        <strain evidence="1 2">NRRL 3301</strain>
    </source>
</reference>
<dbReference type="AlphaFoldDB" id="A0A1X2GPZ1"/>
<evidence type="ECO:0000313" key="1">
    <source>
        <dbReference type="EMBL" id="ORX58893.1"/>
    </source>
</evidence>
<organism evidence="1 2">
    <name type="scientific">Hesseltinella vesiculosa</name>
    <dbReference type="NCBI Taxonomy" id="101127"/>
    <lineage>
        <taxon>Eukaryota</taxon>
        <taxon>Fungi</taxon>
        <taxon>Fungi incertae sedis</taxon>
        <taxon>Mucoromycota</taxon>
        <taxon>Mucoromycotina</taxon>
        <taxon>Mucoromycetes</taxon>
        <taxon>Mucorales</taxon>
        <taxon>Cunninghamellaceae</taxon>
        <taxon>Hesseltinella</taxon>
    </lineage>
</organism>
<protein>
    <submittedName>
        <fullName evidence="1">Uncharacterized protein</fullName>
    </submittedName>
</protein>
<accession>A0A1X2GPZ1</accession>
<dbReference type="EMBL" id="MCGT01000006">
    <property type="protein sequence ID" value="ORX58893.1"/>
    <property type="molecule type" value="Genomic_DNA"/>
</dbReference>
<sequence length="96" mass="10926">MMKTFLGISHIIGEVAVDLGKIPNLMIGYFGAERFNINIMFPNLWAGNKKGTFVPYNLYRLFLSECLYPAILFAKSKDEMDHELPLSYKHVVASQP</sequence>
<proteinExistence type="predicted"/>
<evidence type="ECO:0000313" key="2">
    <source>
        <dbReference type="Proteomes" id="UP000242146"/>
    </source>
</evidence>
<gene>
    <name evidence="1" type="ORF">DM01DRAFT_1333508</name>
</gene>
<name>A0A1X2GPZ1_9FUNG</name>
<dbReference type="Proteomes" id="UP000242146">
    <property type="component" value="Unassembled WGS sequence"/>
</dbReference>
<comment type="caution">
    <text evidence="1">The sequence shown here is derived from an EMBL/GenBank/DDBJ whole genome shotgun (WGS) entry which is preliminary data.</text>
</comment>